<protein>
    <submittedName>
        <fullName evidence="2">CLUMA_CG011498, isoform A</fullName>
    </submittedName>
</protein>
<gene>
    <name evidence="2" type="ORF">CLUMA_CG011498</name>
</gene>
<dbReference type="Proteomes" id="UP000183832">
    <property type="component" value="Unassembled WGS sequence"/>
</dbReference>
<evidence type="ECO:0000256" key="1">
    <source>
        <dbReference type="SAM" id="MobiDB-lite"/>
    </source>
</evidence>
<organism evidence="2 3">
    <name type="scientific">Clunio marinus</name>
    <dbReference type="NCBI Taxonomy" id="568069"/>
    <lineage>
        <taxon>Eukaryota</taxon>
        <taxon>Metazoa</taxon>
        <taxon>Ecdysozoa</taxon>
        <taxon>Arthropoda</taxon>
        <taxon>Hexapoda</taxon>
        <taxon>Insecta</taxon>
        <taxon>Pterygota</taxon>
        <taxon>Neoptera</taxon>
        <taxon>Endopterygota</taxon>
        <taxon>Diptera</taxon>
        <taxon>Nematocera</taxon>
        <taxon>Chironomoidea</taxon>
        <taxon>Chironomidae</taxon>
        <taxon>Clunio</taxon>
    </lineage>
</organism>
<evidence type="ECO:0000313" key="2">
    <source>
        <dbReference type="EMBL" id="CRK98130.1"/>
    </source>
</evidence>
<proteinExistence type="predicted"/>
<sequence>MKKRTAKTHFQSTRRNENHAECNLSTPVTWPEFQFKNFWNLWNETIETVQFLQNNPVISQVAWLR</sequence>
<accession>A0A1J1IED3</accession>
<keyword evidence="3" id="KW-1185">Reference proteome</keyword>
<name>A0A1J1IED3_9DIPT</name>
<reference evidence="2 3" key="1">
    <citation type="submission" date="2015-04" db="EMBL/GenBank/DDBJ databases">
        <authorList>
            <person name="Syromyatnikov M.Y."/>
            <person name="Popov V.N."/>
        </authorList>
    </citation>
    <scope>NUCLEOTIDE SEQUENCE [LARGE SCALE GENOMIC DNA]</scope>
</reference>
<dbReference type="AlphaFoldDB" id="A0A1J1IED3"/>
<evidence type="ECO:0000313" key="3">
    <source>
        <dbReference type="Proteomes" id="UP000183832"/>
    </source>
</evidence>
<feature type="region of interest" description="Disordered" evidence="1">
    <location>
        <begin position="1"/>
        <end position="21"/>
    </location>
</feature>
<dbReference type="EMBL" id="CVRI01000047">
    <property type="protein sequence ID" value="CRK98130.1"/>
    <property type="molecule type" value="Genomic_DNA"/>
</dbReference>